<name>A0A2N3WS19_9PSEU</name>
<comment type="caution">
    <text evidence="1">The sequence shown here is derived from an EMBL/GenBank/DDBJ whole genome shotgun (WGS) entry which is preliminary data.</text>
</comment>
<protein>
    <submittedName>
        <fullName evidence="1">Uncharacterized protein</fullName>
    </submittedName>
</protein>
<keyword evidence="2" id="KW-1185">Reference proteome</keyword>
<evidence type="ECO:0000313" key="2">
    <source>
        <dbReference type="Proteomes" id="UP000233750"/>
    </source>
</evidence>
<dbReference type="Proteomes" id="UP000233750">
    <property type="component" value="Unassembled WGS sequence"/>
</dbReference>
<dbReference type="EMBL" id="PJMY01000003">
    <property type="protein sequence ID" value="PKV96650.1"/>
    <property type="molecule type" value="Genomic_DNA"/>
</dbReference>
<evidence type="ECO:0000313" key="1">
    <source>
        <dbReference type="EMBL" id="PKV96650.1"/>
    </source>
</evidence>
<dbReference type="AlphaFoldDB" id="A0A2N3WS19"/>
<organism evidence="1 2">
    <name type="scientific">Amycolatopsis echigonensis</name>
    <dbReference type="NCBI Taxonomy" id="2576905"/>
    <lineage>
        <taxon>Bacteria</taxon>
        <taxon>Bacillati</taxon>
        <taxon>Actinomycetota</taxon>
        <taxon>Actinomycetes</taxon>
        <taxon>Pseudonocardiales</taxon>
        <taxon>Pseudonocardiaceae</taxon>
        <taxon>Amycolatopsis</taxon>
    </lineage>
</organism>
<proteinExistence type="predicted"/>
<gene>
    <name evidence="1" type="ORF">ATK30_7603</name>
</gene>
<reference evidence="1 2" key="1">
    <citation type="submission" date="2017-12" db="EMBL/GenBank/DDBJ databases">
        <title>Sequencing the genomes of 1000 Actinobacteria strains.</title>
        <authorList>
            <person name="Klenk H.-P."/>
        </authorList>
    </citation>
    <scope>NUCLEOTIDE SEQUENCE [LARGE SCALE GENOMIC DNA]</scope>
    <source>
        <strain evidence="1 2">DSM 45165</strain>
    </source>
</reference>
<accession>A0A2N3WS19</accession>
<sequence>MSRDGTRLLFADIDDPAGAASGQQGVRLRQACASNAWLFTGPRGAMPMERALCGYAWNAWCRYWLLGKALHVTRQARSP</sequence>